<name>A0AAV0WI64_9HEMI</name>
<gene>
    <name evidence="1" type="ORF">MEUPH1_LOCUS11358</name>
</gene>
<proteinExistence type="predicted"/>
<accession>A0AAV0WI64</accession>
<dbReference type="AlphaFoldDB" id="A0AAV0WI64"/>
<sequence length="187" mass="21894">MTYIRNKDPKFYKKCTRHDTVEDFRKEYILIVIMKTGNVRVYKQQMYTLIYELITNSSNILNIESWYGFTKGIVFRLKGLKQSLITKYNESDICKPIDVTTITDSVIEIKFCTDNLDLRTPINVRDLDSEIQSYFTKPNLTKLNVAVLQELFVTDTETFGILSVAGQSKYDMKLKSEQKQKRVGIWD</sequence>
<evidence type="ECO:0000313" key="2">
    <source>
        <dbReference type="Proteomes" id="UP001160148"/>
    </source>
</evidence>
<keyword evidence="2" id="KW-1185">Reference proteome</keyword>
<protein>
    <submittedName>
        <fullName evidence="1">Uncharacterized protein</fullName>
    </submittedName>
</protein>
<organism evidence="1 2">
    <name type="scientific">Macrosiphum euphorbiae</name>
    <name type="common">potato aphid</name>
    <dbReference type="NCBI Taxonomy" id="13131"/>
    <lineage>
        <taxon>Eukaryota</taxon>
        <taxon>Metazoa</taxon>
        <taxon>Ecdysozoa</taxon>
        <taxon>Arthropoda</taxon>
        <taxon>Hexapoda</taxon>
        <taxon>Insecta</taxon>
        <taxon>Pterygota</taxon>
        <taxon>Neoptera</taxon>
        <taxon>Paraneoptera</taxon>
        <taxon>Hemiptera</taxon>
        <taxon>Sternorrhyncha</taxon>
        <taxon>Aphidomorpha</taxon>
        <taxon>Aphidoidea</taxon>
        <taxon>Aphididae</taxon>
        <taxon>Macrosiphini</taxon>
        <taxon>Macrosiphum</taxon>
    </lineage>
</organism>
<dbReference type="Proteomes" id="UP001160148">
    <property type="component" value="Unassembled WGS sequence"/>
</dbReference>
<evidence type="ECO:0000313" key="1">
    <source>
        <dbReference type="EMBL" id="CAI6355516.1"/>
    </source>
</evidence>
<dbReference type="EMBL" id="CARXXK010000002">
    <property type="protein sequence ID" value="CAI6355516.1"/>
    <property type="molecule type" value="Genomic_DNA"/>
</dbReference>
<reference evidence="1 2" key="1">
    <citation type="submission" date="2023-01" db="EMBL/GenBank/DDBJ databases">
        <authorList>
            <person name="Whitehead M."/>
        </authorList>
    </citation>
    <scope>NUCLEOTIDE SEQUENCE [LARGE SCALE GENOMIC DNA]</scope>
</reference>
<comment type="caution">
    <text evidence="1">The sequence shown here is derived from an EMBL/GenBank/DDBJ whole genome shotgun (WGS) entry which is preliminary data.</text>
</comment>